<dbReference type="Pfam" id="PF00389">
    <property type="entry name" value="2-Hacid_dh"/>
    <property type="match status" value="1"/>
</dbReference>
<comment type="caution">
    <text evidence="2">The sequence shown here is derived from an EMBL/GenBank/DDBJ whole genome shotgun (WGS) entry which is preliminary data.</text>
</comment>
<accession>A0A7C1SN11</accession>
<feature type="domain" description="D-isomer specific 2-hydroxyacid dehydrogenase catalytic" evidence="1">
    <location>
        <begin position="5"/>
        <end position="78"/>
    </location>
</feature>
<name>A0A7C1SN11_THEPE</name>
<dbReference type="Gene3D" id="3.40.50.720">
    <property type="entry name" value="NAD(P)-binding Rossmann-like Domain"/>
    <property type="match status" value="1"/>
</dbReference>
<protein>
    <recommendedName>
        <fullName evidence="1">D-isomer specific 2-hydroxyacid dehydrogenase catalytic domain-containing protein</fullName>
    </recommendedName>
</protein>
<sequence length="105" mass="11701">MSSREVCYRPGMSLEELLCEIPEYHVLVFRSRLRISREVIDRGVQLKVLARYGVGLDNVDIEYAVKRGVAVVNASGSLSAGLRRRYWRGVSALSPWSMTAAGLSV</sequence>
<dbReference type="EMBL" id="DSKP01000102">
    <property type="protein sequence ID" value="HEB48736.1"/>
    <property type="molecule type" value="Genomic_DNA"/>
</dbReference>
<evidence type="ECO:0000259" key="1">
    <source>
        <dbReference type="Pfam" id="PF00389"/>
    </source>
</evidence>
<dbReference type="InterPro" id="IPR006139">
    <property type="entry name" value="D-isomer_2_OHA_DH_cat_dom"/>
</dbReference>
<gene>
    <name evidence="2" type="ORF">ENP77_02950</name>
</gene>
<dbReference type="SUPFAM" id="SSF52283">
    <property type="entry name" value="Formate/glycerate dehydrogenase catalytic domain-like"/>
    <property type="match status" value="1"/>
</dbReference>
<proteinExistence type="predicted"/>
<evidence type="ECO:0000313" key="2">
    <source>
        <dbReference type="EMBL" id="HEB48736.1"/>
    </source>
</evidence>
<organism evidence="2">
    <name type="scientific">Thermofilum pendens</name>
    <dbReference type="NCBI Taxonomy" id="2269"/>
    <lineage>
        <taxon>Archaea</taxon>
        <taxon>Thermoproteota</taxon>
        <taxon>Thermoprotei</taxon>
        <taxon>Thermofilales</taxon>
        <taxon>Thermofilaceae</taxon>
        <taxon>Thermofilum</taxon>
    </lineage>
</organism>
<dbReference type="GO" id="GO:0051287">
    <property type="term" value="F:NAD binding"/>
    <property type="evidence" value="ECO:0007669"/>
    <property type="project" value="InterPro"/>
</dbReference>
<dbReference type="GO" id="GO:0016616">
    <property type="term" value="F:oxidoreductase activity, acting on the CH-OH group of donors, NAD or NADP as acceptor"/>
    <property type="evidence" value="ECO:0007669"/>
    <property type="project" value="InterPro"/>
</dbReference>
<dbReference type="AlphaFoldDB" id="A0A7C1SN11"/>
<reference evidence="2" key="1">
    <citation type="journal article" date="2020" name="mSystems">
        <title>Genome- and Community-Level Interaction Insights into Carbon Utilization and Element Cycling Functions of Hydrothermarchaeota in Hydrothermal Sediment.</title>
        <authorList>
            <person name="Zhou Z."/>
            <person name="Liu Y."/>
            <person name="Xu W."/>
            <person name="Pan J."/>
            <person name="Luo Z.H."/>
            <person name="Li M."/>
        </authorList>
    </citation>
    <scope>NUCLEOTIDE SEQUENCE [LARGE SCALE GENOMIC DNA]</scope>
    <source>
        <strain evidence="2">SpSt-25</strain>
    </source>
</reference>
<dbReference type="PANTHER" id="PTHR42938">
    <property type="entry name" value="FORMATE DEHYDROGENASE 1"/>
    <property type="match status" value="1"/>
</dbReference>
<dbReference type="PANTHER" id="PTHR42938:SF9">
    <property type="entry name" value="FORMATE DEHYDROGENASE 1"/>
    <property type="match status" value="1"/>
</dbReference>